<dbReference type="Proteomes" id="UP000242188">
    <property type="component" value="Unassembled WGS sequence"/>
</dbReference>
<dbReference type="EMBL" id="NEDP02005477">
    <property type="protein sequence ID" value="OWF40247.1"/>
    <property type="molecule type" value="Genomic_DNA"/>
</dbReference>
<keyword evidence="8 9" id="KW-0807">Transducer</keyword>
<feature type="transmembrane region" description="Helical" evidence="10">
    <location>
        <begin position="307"/>
        <end position="329"/>
    </location>
</feature>
<dbReference type="InterPro" id="IPR000276">
    <property type="entry name" value="GPCR_Rhodpsn"/>
</dbReference>
<evidence type="ECO:0000256" key="2">
    <source>
        <dbReference type="ARBA" id="ARBA00022475"/>
    </source>
</evidence>
<keyword evidence="13" id="KW-1185">Reference proteome</keyword>
<name>A0A210PUR7_MIZYE</name>
<accession>A0A210PUR7</accession>
<evidence type="ECO:0000313" key="12">
    <source>
        <dbReference type="EMBL" id="OWF40247.1"/>
    </source>
</evidence>
<comment type="caution">
    <text evidence="12">The sequence shown here is derived from an EMBL/GenBank/DDBJ whole genome shotgun (WGS) entry which is preliminary data.</text>
</comment>
<dbReference type="STRING" id="6573.A0A210PUR7"/>
<organism evidence="12 13">
    <name type="scientific">Mizuhopecten yessoensis</name>
    <name type="common">Japanese scallop</name>
    <name type="synonym">Patinopecten yessoensis</name>
    <dbReference type="NCBI Taxonomy" id="6573"/>
    <lineage>
        <taxon>Eukaryota</taxon>
        <taxon>Metazoa</taxon>
        <taxon>Spiralia</taxon>
        <taxon>Lophotrochozoa</taxon>
        <taxon>Mollusca</taxon>
        <taxon>Bivalvia</taxon>
        <taxon>Autobranchia</taxon>
        <taxon>Pteriomorphia</taxon>
        <taxon>Pectinida</taxon>
        <taxon>Pectinoidea</taxon>
        <taxon>Pectinidae</taxon>
        <taxon>Mizuhopecten</taxon>
    </lineage>
</organism>
<evidence type="ECO:0000256" key="4">
    <source>
        <dbReference type="ARBA" id="ARBA00022989"/>
    </source>
</evidence>
<evidence type="ECO:0000256" key="3">
    <source>
        <dbReference type="ARBA" id="ARBA00022692"/>
    </source>
</evidence>
<dbReference type="InterPro" id="IPR050569">
    <property type="entry name" value="TAAR"/>
</dbReference>
<keyword evidence="6 10" id="KW-0472">Membrane</keyword>
<protein>
    <submittedName>
        <fullName evidence="12">Trace amine-associated receptor 7g</fullName>
    </submittedName>
</protein>
<feature type="transmembrane region" description="Helical" evidence="10">
    <location>
        <begin position="56"/>
        <end position="84"/>
    </location>
</feature>
<comment type="similarity">
    <text evidence="9">Belongs to the G-protein coupled receptor 1 family.</text>
</comment>
<sequence>MSVHQVMLTQSSKPWFPPPQLGVSRETSAGRLSFIVTTNTTDFTEQNTEFTEHHSYLFYVKVILIFVIMVCTTLGNLLNIAVTLKTRSLRTPSGNFIISLATADLMVGILVTFSFVSSIQDKWAFSDSVCKAVGFIFFYATSLSMWNLLVLTIDRWVSVTRPMKYVSWMTNRTSYKIIGLVWLGVLLIDFPMLLPGVGDVYYIEGAFLCSPNWRVNLIYTFLLVAVHLLPSFILVLAFNLRLYCISRKHVKEMELLQIQSQTAVKPSSIKPKLVITTIVMAFEISWMPFLVAEIIRLFSPSSISVPVSFIVSWVAVSNSLMNSVIYTCLNRKFRHGIVTLFRCKDIGTAELTGYVDSNFV</sequence>
<keyword evidence="7 9" id="KW-0675">Receptor</keyword>
<evidence type="ECO:0000256" key="9">
    <source>
        <dbReference type="RuleBase" id="RU000688"/>
    </source>
</evidence>
<keyword evidence="2" id="KW-1003">Cell membrane</keyword>
<feature type="domain" description="G-protein coupled receptors family 1 profile" evidence="11">
    <location>
        <begin position="75"/>
        <end position="326"/>
    </location>
</feature>
<dbReference type="CDD" id="cd00637">
    <property type="entry name" value="7tm_classA_rhodopsin-like"/>
    <property type="match status" value="1"/>
</dbReference>
<dbReference type="PANTHER" id="PTHR24249:SF406">
    <property type="entry name" value="G-PROTEIN COUPLED RECEPTORS FAMILY 1 PROFILE DOMAIN-CONTAINING PROTEIN"/>
    <property type="match status" value="1"/>
</dbReference>
<dbReference type="Gene3D" id="1.20.1070.10">
    <property type="entry name" value="Rhodopsin 7-helix transmembrane proteins"/>
    <property type="match status" value="1"/>
</dbReference>
<comment type="subcellular location">
    <subcellularLocation>
        <location evidence="1">Cell membrane</location>
        <topology evidence="1">Multi-pass membrane protein</topology>
    </subcellularLocation>
</comment>
<evidence type="ECO:0000256" key="6">
    <source>
        <dbReference type="ARBA" id="ARBA00023136"/>
    </source>
</evidence>
<dbReference type="Pfam" id="PF00001">
    <property type="entry name" value="7tm_1"/>
    <property type="match status" value="1"/>
</dbReference>
<dbReference type="SUPFAM" id="SSF81321">
    <property type="entry name" value="Family A G protein-coupled receptor-like"/>
    <property type="match status" value="1"/>
</dbReference>
<feature type="transmembrane region" description="Helical" evidence="10">
    <location>
        <begin position="217"/>
        <end position="238"/>
    </location>
</feature>
<evidence type="ECO:0000256" key="5">
    <source>
        <dbReference type="ARBA" id="ARBA00023040"/>
    </source>
</evidence>
<dbReference type="PRINTS" id="PR00237">
    <property type="entry name" value="GPCRRHODOPSN"/>
</dbReference>
<evidence type="ECO:0000256" key="7">
    <source>
        <dbReference type="ARBA" id="ARBA00023170"/>
    </source>
</evidence>
<evidence type="ECO:0000256" key="10">
    <source>
        <dbReference type="SAM" id="Phobius"/>
    </source>
</evidence>
<dbReference type="OrthoDB" id="6102451at2759"/>
<dbReference type="PROSITE" id="PS50262">
    <property type="entry name" value="G_PROTEIN_RECEP_F1_2"/>
    <property type="match status" value="1"/>
</dbReference>
<feature type="transmembrane region" description="Helical" evidence="10">
    <location>
        <begin position="177"/>
        <end position="197"/>
    </location>
</feature>
<feature type="transmembrane region" description="Helical" evidence="10">
    <location>
        <begin position="136"/>
        <end position="157"/>
    </location>
</feature>
<dbReference type="PROSITE" id="PS00237">
    <property type="entry name" value="G_PROTEIN_RECEP_F1_1"/>
    <property type="match status" value="1"/>
</dbReference>
<reference evidence="12 13" key="1">
    <citation type="journal article" date="2017" name="Nat. Ecol. Evol.">
        <title>Scallop genome provides insights into evolution of bilaterian karyotype and development.</title>
        <authorList>
            <person name="Wang S."/>
            <person name="Zhang J."/>
            <person name="Jiao W."/>
            <person name="Li J."/>
            <person name="Xun X."/>
            <person name="Sun Y."/>
            <person name="Guo X."/>
            <person name="Huan P."/>
            <person name="Dong B."/>
            <person name="Zhang L."/>
            <person name="Hu X."/>
            <person name="Sun X."/>
            <person name="Wang J."/>
            <person name="Zhao C."/>
            <person name="Wang Y."/>
            <person name="Wang D."/>
            <person name="Huang X."/>
            <person name="Wang R."/>
            <person name="Lv J."/>
            <person name="Li Y."/>
            <person name="Zhang Z."/>
            <person name="Liu B."/>
            <person name="Lu W."/>
            <person name="Hui Y."/>
            <person name="Liang J."/>
            <person name="Zhou Z."/>
            <person name="Hou R."/>
            <person name="Li X."/>
            <person name="Liu Y."/>
            <person name="Li H."/>
            <person name="Ning X."/>
            <person name="Lin Y."/>
            <person name="Zhao L."/>
            <person name="Xing Q."/>
            <person name="Dou J."/>
            <person name="Li Y."/>
            <person name="Mao J."/>
            <person name="Guo H."/>
            <person name="Dou H."/>
            <person name="Li T."/>
            <person name="Mu C."/>
            <person name="Jiang W."/>
            <person name="Fu Q."/>
            <person name="Fu X."/>
            <person name="Miao Y."/>
            <person name="Liu J."/>
            <person name="Yu Q."/>
            <person name="Li R."/>
            <person name="Liao H."/>
            <person name="Li X."/>
            <person name="Kong Y."/>
            <person name="Jiang Z."/>
            <person name="Chourrout D."/>
            <person name="Li R."/>
            <person name="Bao Z."/>
        </authorList>
    </citation>
    <scope>NUCLEOTIDE SEQUENCE [LARGE SCALE GENOMIC DNA]</scope>
    <source>
        <strain evidence="12 13">PY_sf001</strain>
    </source>
</reference>
<keyword evidence="4 10" id="KW-1133">Transmembrane helix</keyword>
<dbReference type="GO" id="GO:0005886">
    <property type="term" value="C:plasma membrane"/>
    <property type="evidence" value="ECO:0007669"/>
    <property type="project" value="UniProtKB-SubCell"/>
</dbReference>
<evidence type="ECO:0000259" key="11">
    <source>
        <dbReference type="PROSITE" id="PS50262"/>
    </source>
</evidence>
<keyword evidence="3 9" id="KW-0812">Transmembrane</keyword>
<dbReference type="GO" id="GO:0004930">
    <property type="term" value="F:G protein-coupled receptor activity"/>
    <property type="evidence" value="ECO:0007669"/>
    <property type="project" value="UniProtKB-KW"/>
</dbReference>
<feature type="transmembrane region" description="Helical" evidence="10">
    <location>
        <begin position="96"/>
        <end position="116"/>
    </location>
</feature>
<dbReference type="PANTHER" id="PTHR24249">
    <property type="entry name" value="HISTAMINE RECEPTOR-RELATED G-PROTEIN COUPLED RECEPTOR"/>
    <property type="match status" value="1"/>
</dbReference>
<gene>
    <name evidence="12" type="ORF">KP79_PYT16772</name>
</gene>
<proteinExistence type="inferred from homology"/>
<keyword evidence="5 9" id="KW-0297">G-protein coupled receptor</keyword>
<dbReference type="AlphaFoldDB" id="A0A210PUR7"/>
<evidence type="ECO:0000256" key="1">
    <source>
        <dbReference type="ARBA" id="ARBA00004651"/>
    </source>
</evidence>
<evidence type="ECO:0000313" key="13">
    <source>
        <dbReference type="Proteomes" id="UP000242188"/>
    </source>
</evidence>
<evidence type="ECO:0000256" key="8">
    <source>
        <dbReference type="ARBA" id="ARBA00023224"/>
    </source>
</evidence>
<feature type="transmembrane region" description="Helical" evidence="10">
    <location>
        <begin position="273"/>
        <end position="295"/>
    </location>
</feature>
<dbReference type="InterPro" id="IPR017452">
    <property type="entry name" value="GPCR_Rhodpsn_7TM"/>
</dbReference>